<accession>A0ABT5TD73</accession>
<dbReference type="CDD" id="cd05300">
    <property type="entry name" value="2-Hacid_dh_1"/>
    <property type="match status" value="1"/>
</dbReference>
<gene>
    <name evidence="4" type="ORF">PUT78_18510</name>
</gene>
<dbReference type="InterPro" id="IPR006140">
    <property type="entry name" value="D-isomer_DH_NAD-bd"/>
</dbReference>
<evidence type="ECO:0000256" key="2">
    <source>
        <dbReference type="ARBA" id="ARBA00023027"/>
    </source>
</evidence>
<keyword evidence="2" id="KW-0520">NAD</keyword>
<evidence type="ECO:0000313" key="4">
    <source>
        <dbReference type="EMBL" id="MDD7973080.1"/>
    </source>
</evidence>
<keyword evidence="5" id="KW-1185">Reference proteome</keyword>
<dbReference type="SUPFAM" id="SSF51735">
    <property type="entry name" value="NAD(P)-binding Rossmann-fold domains"/>
    <property type="match status" value="1"/>
</dbReference>
<evidence type="ECO:0000313" key="5">
    <source>
        <dbReference type="Proteomes" id="UP001431784"/>
    </source>
</evidence>
<dbReference type="PANTHER" id="PTHR43333">
    <property type="entry name" value="2-HACID_DH_C DOMAIN-CONTAINING PROTEIN"/>
    <property type="match status" value="1"/>
</dbReference>
<dbReference type="PROSITE" id="PS00671">
    <property type="entry name" value="D_2_HYDROXYACID_DH_3"/>
    <property type="match status" value="1"/>
</dbReference>
<reference evidence="4" key="1">
    <citation type="submission" date="2023-02" db="EMBL/GenBank/DDBJ databases">
        <title>Description of Roseinatronobacter alkalisoli sp. nov., an alkaliphilic bacerium isolated from soda soil.</title>
        <authorList>
            <person name="Wei W."/>
        </authorList>
    </citation>
    <scope>NUCLEOTIDE SEQUENCE</scope>
    <source>
        <strain evidence="4">HJB301</strain>
    </source>
</reference>
<proteinExistence type="predicted"/>
<keyword evidence="1" id="KW-0560">Oxidoreductase</keyword>
<dbReference type="InterPro" id="IPR036291">
    <property type="entry name" value="NAD(P)-bd_dom_sf"/>
</dbReference>
<protein>
    <submittedName>
        <fullName evidence="4">D-2-hydroxyacid dehydrogenase</fullName>
    </submittedName>
</protein>
<dbReference type="RefSeq" id="WP_274353751.1">
    <property type="nucleotide sequence ID" value="NZ_JAQZSM010000024.1"/>
</dbReference>
<evidence type="ECO:0000259" key="3">
    <source>
        <dbReference type="Pfam" id="PF02826"/>
    </source>
</evidence>
<dbReference type="Gene3D" id="3.40.50.720">
    <property type="entry name" value="NAD(P)-binding Rossmann-like Domain"/>
    <property type="match status" value="2"/>
</dbReference>
<feature type="domain" description="D-isomer specific 2-hydroxyacid dehydrogenase NAD-binding" evidence="3">
    <location>
        <begin position="113"/>
        <end position="289"/>
    </location>
</feature>
<comment type="caution">
    <text evidence="4">The sequence shown here is derived from an EMBL/GenBank/DDBJ whole genome shotgun (WGS) entry which is preliminary data.</text>
</comment>
<organism evidence="4 5">
    <name type="scientific">Roseinatronobacter alkalisoli</name>
    <dbReference type="NCBI Taxonomy" id="3028235"/>
    <lineage>
        <taxon>Bacteria</taxon>
        <taxon>Pseudomonadati</taxon>
        <taxon>Pseudomonadota</taxon>
        <taxon>Alphaproteobacteria</taxon>
        <taxon>Rhodobacterales</taxon>
        <taxon>Paracoccaceae</taxon>
        <taxon>Roseinatronobacter</taxon>
    </lineage>
</organism>
<sequence>MPDARTLGYLPAFADQTFMNTIRTVAGIRLILLENQDSVARYAPQLDGLITGGGETSYSQVVADTLRSKALRLEWIQLTSAGHDALARFGVPDRVALTNNGGGFDKPVAEHAMALLLGLSHSLPAALDRTALPRWDRARAQPAFCLDGRCLAIIGLGGIGREVAHRARAFGMSVIGVTRSGRPDPAAHEVAPATKLHEVLSRADAVVLCAPLTPDTLHLLNAQSLAACRRGALVVNVGRGKLIDTDALMDALASGQIGGAALDVTDPEPLPDDHPLWMKQNVVITPHVAPAGCPLAVQSIAEHIRKNALRFAGNLPLDGRFTLS</sequence>
<dbReference type="InterPro" id="IPR029753">
    <property type="entry name" value="D-isomer_DH_CS"/>
</dbReference>
<dbReference type="Pfam" id="PF02826">
    <property type="entry name" value="2-Hacid_dh_C"/>
    <property type="match status" value="1"/>
</dbReference>
<evidence type="ECO:0000256" key="1">
    <source>
        <dbReference type="ARBA" id="ARBA00023002"/>
    </source>
</evidence>
<dbReference type="SUPFAM" id="SSF52283">
    <property type="entry name" value="Formate/glycerate dehydrogenase catalytic domain-like"/>
    <property type="match status" value="1"/>
</dbReference>
<name>A0ABT5TD73_9RHOB</name>
<dbReference type="EMBL" id="JAQZSM010000024">
    <property type="protein sequence ID" value="MDD7973080.1"/>
    <property type="molecule type" value="Genomic_DNA"/>
</dbReference>
<dbReference type="PANTHER" id="PTHR43333:SF1">
    <property type="entry name" value="D-ISOMER SPECIFIC 2-HYDROXYACID DEHYDROGENASE NAD-BINDING DOMAIN-CONTAINING PROTEIN"/>
    <property type="match status" value="1"/>
</dbReference>
<dbReference type="Proteomes" id="UP001431784">
    <property type="component" value="Unassembled WGS sequence"/>
</dbReference>